<evidence type="ECO:0000313" key="1">
    <source>
        <dbReference type="EMBL" id="KAJ8681929.1"/>
    </source>
</evidence>
<accession>A0ACC2PF57</accession>
<dbReference type="Proteomes" id="UP001239111">
    <property type="component" value="Chromosome 1"/>
</dbReference>
<proteinExistence type="predicted"/>
<organism evidence="1 2">
    <name type="scientific">Eretmocerus hayati</name>
    <dbReference type="NCBI Taxonomy" id="131215"/>
    <lineage>
        <taxon>Eukaryota</taxon>
        <taxon>Metazoa</taxon>
        <taxon>Ecdysozoa</taxon>
        <taxon>Arthropoda</taxon>
        <taxon>Hexapoda</taxon>
        <taxon>Insecta</taxon>
        <taxon>Pterygota</taxon>
        <taxon>Neoptera</taxon>
        <taxon>Endopterygota</taxon>
        <taxon>Hymenoptera</taxon>
        <taxon>Apocrita</taxon>
        <taxon>Proctotrupomorpha</taxon>
        <taxon>Chalcidoidea</taxon>
        <taxon>Aphelinidae</taxon>
        <taxon>Aphelininae</taxon>
        <taxon>Eretmocerus</taxon>
    </lineage>
</organism>
<name>A0ACC2PF57_9HYME</name>
<evidence type="ECO:0000313" key="2">
    <source>
        <dbReference type="Proteomes" id="UP001239111"/>
    </source>
</evidence>
<reference evidence="1" key="1">
    <citation type="submission" date="2023-04" db="EMBL/GenBank/DDBJ databases">
        <title>A chromosome-level genome assembly of the parasitoid wasp Eretmocerus hayati.</title>
        <authorList>
            <person name="Zhong Y."/>
            <person name="Liu S."/>
            <person name="Liu Y."/>
        </authorList>
    </citation>
    <scope>NUCLEOTIDE SEQUENCE</scope>
    <source>
        <strain evidence="1">ZJU_SS_LIU_2023</strain>
    </source>
</reference>
<gene>
    <name evidence="1" type="ORF">QAD02_017721</name>
</gene>
<comment type="caution">
    <text evidence="1">The sequence shown here is derived from an EMBL/GenBank/DDBJ whole genome shotgun (WGS) entry which is preliminary data.</text>
</comment>
<sequence>MSIEVVYPIRFKPHGNLNSILKKWSGIYCFRCIGDRWPSHITMNVMREQLDYVRDQDSRLRNKLELSEMLMMAVESALWDAIPLLLNMGADVNHMEYFEKNCLHAAILNGAPPNTIAIMLAHNPRKDTVCIQTDSHPLGLAVERNDLDVADLLLSAGADVHFAPATYIGPSIRWAVIFGHVEMAKLLFHYKADPNYIDVHGVSLINTCIGQCTKSKSENYSLGNATIMLSTLIDYGASLADIDYRAVCEPDNFPLFELILRAYTVGKDTRSLTEVLMYTARQGNKVNMETCVQYLARVEYESSPRLDTLQIEHMGHETEKYYEKCLEELDNSKNVIFGNDTIHNFIVNKTTIRTSQKDTSKDSRDELKNIMPIYSRHVEIEWENQSVNRSLVENCSTQLRKIGMIFEIAVINENICQYFDKYSMGSIDKRLFKMRELTAQSLIHLLDNGMEINSRETFEDTLLVQAIRAERCDLVVILLGRGADPSLGRKAEEQGQPLKEAIEMNSSEIVKVLLQHGAPLNNVDGVGICILEKLKAGETQMVETLLEHGLNPDTLLQSHDRCILNHGIRYGKKTLVDLCLKHNANVNIPDYLGHTAIFLAIQKCDKFLMQKLIACGAELEVWDNAGTYLLTWTIIYENEEMVMELLASGIDISKYDIPNLRGNAAQVALSMKQTKIVEVLINMGIDLGGKNVRNENILDECLACMRSKVYPPATCASMIATLVKKGAKISDMRNYPFFPEGFFMYTTESLMTLLYELGLRIKTQTDIGETLTPVHEAYYNPDPNFITSLIENYQVDVNMRDHLGNSVLYMAANEGNVVKLDQLVKLGANLFIRNNVNQPVLIYALNSGRLESAFKWLTKRSDVDAIMFVLSYVVEWGMMDYQKCIIKFLTLKYASGHLNDIQALLMNACPKCLPLYEQYAAELRLMDTYYINGVSLVTMLKAAKRSSLGADRTIVGIIEKVALEEIFPLYWTDLVRRMNRCADYQTLADDAARKLSKMTPLLRHDHTNVIEHIWKYLTDFDLLKLSEVNLG</sequence>
<keyword evidence="2" id="KW-1185">Reference proteome</keyword>
<dbReference type="EMBL" id="CM056741">
    <property type="protein sequence ID" value="KAJ8681929.1"/>
    <property type="molecule type" value="Genomic_DNA"/>
</dbReference>
<protein>
    <submittedName>
        <fullName evidence="1">Uncharacterized protein</fullName>
    </submittedName>
</protein>